<accession>A0ABV7Z2S7</accession>
<organism evidence="2 3">
    <name type="scientific">Lacihabitans lacunae</name>
    <dbReference type="NCBI Taxonomy" id="1028214"/>
    <lineage>
        <taxon>Bacteria</taxon>
        <taxon>Pseudomonadati</taxon>
        <taxon>Bacteroidota</taxon>
        <taxon>Cytophagia</taxon>
        <taxon>Cytophagales</taxon>
        <taxon>Leadbetterellaceae</taxon>
        <taxon>Lacihabitans</taxon>
    </lineage>
</organism>
<sequence length="189" mass="21194">MALTESSMINLGVIAPDFELLDTVSGDTLSLEQLKGEKATVIMFICNHCPYVIHVNPEINRIYDDYIDKGVSFIGISSNDEISYPQDGPVEMTKHAKAAGYKFPYLFDKTQEVAKAYDAACTPDFYVFDKNMKLAYRGRIDESRPRVSNPEPLSGKDIRGALNAILAEQMVSEIQYPSMGCNIKWKSNY</sequence>
<dbReference type="Pfam" id="PF00578">
    <property type="entry name" value="AhpC-TSA"/>
    <property type="match status" value="1"/>
</dbReference>
<name>A0ABV7Z2S7_9BACT</name>
<proteinExistence type="predicted"/>
<dbReference type="PANTHER" id="PTHR43640">
    <property type="entry name" value="OS07G0260300 PROTEIN"/>
    <property type="match status" value="1"/>
</dbReference>
<dbReference type="InterPro" id="IPR036249">
    <property type="entry name" value="Thioredoxin-like_sf"/>
</dbReference>
<dbReference type="PROSITE" id="PS51352">
    <property type="entry name" value="THIOREDOXIN_2"/>
    <property type="match status" value="1"/>
</dbReference>
<dbReference type="RefSeq" id="WP_379839918.1">
    <property type="nucleotide sequence ID" value="NZ_JBHRYQ010000001.1"/>
</dbReference>
<dbReference type="PANTHER" id="PTHR43640:SF1">
    <property type="entry name" value="THIOREDOXIN-DEPENDENT PEROXIREDOXIN"/>
    <property type="match status" value="1"/>
</dbReference>
<protein>
    <submittedName>
        <fullName evidence="2">Thioredoxin family protein</fullName>
    </submittedName>
</protein>
<dbReference type="InterPro" id="IPR047262">
    <property type="entry name" value="PRX-like1"/>
</dbReference>
<dbReference type="SUPFAM" id="SSF52833">
    <property type="entry name" value="Thioredoxin-like"/>
    <property type="match status" value="1"/>
</dbReference>
<dbReference type="EMBL" id="JBHRYQ010000001">
    <property type="protein sequence ID" value="MFC3813012.1"/>
    <property type="molecule type" value="Genomic_DNA"/>
</dbReference>
<dbReference type="CDD" id="cd02969">
    <property type="entry name" value="PRX_like1"/>
    <property type="match status" value="1"/>
</dbReference>
<comment type="caution">
    <text evidence="2">The sequence shown here is derived from an EMBL/GenBank/DDBJ whole genome shotgun (WGS) entry which is preliminary data.</text>
</comment>
<reference evidence="3" key="1">
    <citation type="journal article" date="2019" name="Int. J. Syst. Evol. Microbiol.">
        <title>The Global Catalogue of Microorganisms (GCM) 10K type strain sequencing project: providing services to taxonomists for standard genome sequencing and annotation.</title>
        <authorList>
            <consortium name="The Broad Institute Genomics Platform"/>
            <consortium name="The Broad Institute Genome Sequencing Center for Infectious Disease"/>
            <person name="Wu L."/>
            <person name="Ma J."/>
        </authorList>
    </citation>
    <scope>NUCLEOTIDE SEQUENCE [LARGE SCALE GENOMIC DNA]</scope>
    <source>
        <strain evidence="3">CECT 7956</strain>
    </source>
</reference>
<evidence type="ECO:0000313" key="2">
    <source>
        <dbReference type="EMBL" id="MFC3813012.1"/>
    </source>
</evidence>
<gene>
    <name evidence="2" type="ORF">ACFOOI_20275</name>
</gene>
<keyword evidence="3" id="KW-1185">Reference proteome</keyword>
<dbReference type="InterPro" id="IPR000866">
    <property type="entry name" value="AhpC/TSA"/>
</dbReference>
<dbReference type="InterPro" id="IPR013766">
    <property type="entry name" value="Thioredoxin_domain"/>
</dbReference>
<dbReference type="Gene3D" id="3.40.30.10">
    <property type="entry name" value="Glutaredoxin"/>
    <property type="match status" value="1"/>
</dbReference>
<dbReference type="Proteomes" id="UP001595616">
    <property type="component" value="Unassembled WGS sequence"/>
</dbReference>
<evidence type="ECO:0000259" key="1">
    <source>
        <dbReference type="PROSITE" id="PS51352"/>
    </source>
</evidence>
<evidence type="ECO:0000313" key="3">
    <source>
        <dbReference type="Proteomes" id="UP001595616"/>
    </source>
</evidence>
<feature type="domain" description="Thioredoxin" evidence="1">
    <location>
        <begin position="9"/>
        <end position="167"/>
    </location>
</feature>